<dbReference type="InterPro" id="IPR057326">
    <property type="entry name" value="KR_dom"/>
</dbReference>
<dbReference type="InterPro" id="IPR001227">
    <property type="entry name" value="Ac_transferase_dom_sf"/>
</dbReference>
<keyword evidence="2" id="KW-0597">Phosphoprotein</keyword>
<evidence type="ECO:0000259" key="10">
    <source>
        <dbReference type="PROSITE" id="PS52019"/>
    </source>
</evidence>
<feature type="region of interest" description="C-terminal hotdog fold" evidence="7">
    <location>
        <begin position="972"/>
        <end position="1116"/>
    </location>
</feature>
<dbReference type="GO" id="GO:0004312">
    <property type="term" value="F:fatty acid synthase activity"/>
    <property type="evidence" value="ECO:0007669"/>
    <property type="project" value="TreeGrafter"/>
</dbReference>
<dbReference type="CDD" id="cd00833">
    <property type="entry name" value="PKS"/>
    <property type="match status" value="1"/>
</dbReference>
<keyword evidence="4" id="KW-0808">Transferase</keyword>
<evidence type="ECO:0000256" key="5">
    <source>
        <dbReference type="ARBA" id="ARBA00023268"/>
    </source>
</evidence>
<dbReference type="RefSeq" id="XP_024689731.1">
    <property type="nucleotide sequence ID" value="XM_024836145.1"/>
</dbReference>
<keyword evidence="1" id="KW-0596">Phosphopantetheine</keyword>
<feature type="active site" description="Proton donor; for dehydratase activity" evidence="7">
    <location>
        <position position="1033"/>
    </location>
</feature>
<gene>
    <name evidence="11" type="ORF">P168DRAFT_284674</name>
</gene>
<dbReference type="Pfam" id="PF21089">
    <property type="entry name" value="PKS_DH_N"/>
    <property type="match status" value="1"/>
</dbReference>
<evidence type="ECO:0000313" key="11">
    <source>
        <dbReference type="EMBL" id="PKY01137.1"/>
    </source>
</evidence>
<dbReference type="InterPro" id="IPR010080">
    <property type="entry name" value="Thioester_reductase-like_dom"/>
</dbReference>
<dbReference type="Gene3D" id="3.10.129.110">
    <property type="entry name" value="Polyketide synthase dehydratase"/>
    <property type="match status" value="1"/>
</dbReference>
<dbReference type="InterPro" id="IPR016035">
    <property type="entry name" value="Acyl_Trfase/lysoPLipase"/>
</dbReference>
<keyword evidence="12" id="KW-1185">Reference proteome</keyword>
<dbReference type="Pfam" id="PF02801">
    <property type="entry name" value="Ketoacyl-synt_C"/>
    <property type="match status" value="1"/>
</dbReference>
<evidence type="ECO:0000256" key="7">
    <source>
        <dbReference type="PROSITE-ProRule" id="PRU01363"/>
    </source>
</evidence>
<feature type="domain" description="Ketosynthase family 3 (KS3)" evidence="9">
    <location>
        <begin position="54"/>
        <end position="473"/>
    </location>
</feature>
<evidence type="ECO:0000313" key="12">
    <source>
        <dbReference type="Proteomes" id="UP000234254"/>
    </source>
</evidence>
<dbReference type="EMBL" id="MSFM01000012">
    <property type="protein sequence ID" value="PKY01137.1"/>
    <property type="molecule type" value="Genomic_DNA"/>
</dbReference>
<dbReference type="PROSITE" id="PS52019">
    <property type="entry name" value="PKS_MFAS_DH"/>
    <property type="match status" value="1"/>
</dbReference>
<accession>A0A2I1CU52</accession>
<dbReference type="InterPro" id="IPR013217">
    <property type="entry name" value="Methyltransf_12"/>
</dbReference>
<dbReference type="InterPro" id="IPR042104">
    <property type="entry name" value="PKS_dehydratase_sf"/>
</dbReference>
<dbReference type="SUPFAM" id="SSF53335">
    <property type="entry name" value="S-adenosyl-L-methionine-dependent methyltransferases"/>
    <property type="match status" value="1"/>
</dbReference>
<dbReference type="Gene3D" id="3.90.180.10">
    <property type="entry name" value="Medium-chain alcohol dehydrogenases, catalytic domain"/>
    <property type="match status" value="1"/>
</dbReference>
<dbReference type="NCBIfam" id="TIGR01746">
    <property type="entry name" value="Thioester-redct"/>
    <property type="match status" value="1"/>
</dbReference>
<evidence type="ECO:0000256" key="1">
    <source>
        <dbReference type="ARBA" id="ARBA00022450"/>
    </source>
</evidence>
<comment type="similarity">
    <text evidence="6">In the C-terminal section; belongs to the NRP synthetase family.</text>
</comment>
<dbReference type="OrthoDB" id="329835at2759"/>
<evidence type="ECO:0008006" key="13">
    <source>
        <dbReference type="Google" id="ProtNLM"/>
    </source>
</evidence>
<keyword evidence="5" id="KW-0511">Multifunctional enzyme</keyword>
<dbReference type="InterPro" id="IPR020843">
    <property type="entry name" value="ER"/>
</dbReference>
<dbReference type="Pfam" id="PF16197">
    <property type="entry name" value="KAsynt_C_assoc"/>
    <property type="match status" value="1"/>
</dbReference>
<dbReference type="SUPFAM" id="SSF51735">
    <property type="entry name" value="NAD(P)-binding Rossmann-fold domains"/>
    <property type="match status" value="3"/>
</dbReference>
<dbReference type="Gene3D" id="3.40.366.10">
    <property type="entry name" value="Malonyl-Coenzyme A Acyl Carrier Protein, domain 2"/>
    <property type="match status" value="1"/>
</dbReference>
<dbReference type="Pfam" id="PF08242">
    <property type="entry name" value="Methyltransf_12"/>
    <property type="match status" value="1"/>
</dbReference>
<dbReference type="Pfam" id="PF00698">
    <property type="entry name" value="Acyl_transf_1"/>
    <property type="match status" value="1"/>
</dbReference>
<dbReference type="InterPro" id="IPR014030">
    <property type="entry name" value="Ketoacyl_synth_N"/>
</dbReference>
<dbReference type="SMART" id="SM00827">
    <property type="entry name" value="PKS_AT"/>
    <property type="match status" value="1"/>
</dbReference>
<dbReference type="Proteomes" id="UP000234254">
    <property type="component" value="Unassembled WGS sequence"/>
</dbReference>
<comment type="caution">
    <text evidence="11">The sequence shown here is derived from an EMBL/GenBank/DDBJ whole genome shotgun (WGS) entry which is preliminary data.</text>
</comment>
<dbReference type="Gene3D" id="3.30.70.3290">
    <property type="match status" value="1"/>
</dbReference>
<dbReference type="GO" id="GO:1901336">
    <property type="term" value="P:lactone biosynthetic process"/>
    <property type="evidence" value="ECO:0007669"/>
    <property type="project" value="UniProtKB-ARBA"/>
</dbReference>
<keyword evidence="3" id="KW-0489">Methyltransferase</keyword>
<evidence type="ECO:0000256" key="4">
    <source>
        <dbReference type="ARBA" id="ARBA00022679"/>
    </source>
</evidence>
<dbReference type="InterPro" id="IPR032821">
    <property type="entry name" value="PKS_assoc"/>
</dbReference>
<dbReference type="Pfam" id="PF14765">
    <property type="entry name" value="PS-DH"/>
    <property type="match status" value="1"/>
</dbReference>
<dbReference type="GO" id="GO:0006633">
    <property type="term" value="P:fatty acid biosynthetic process"/>
    <property type="evidence" value="ECO:0007669"/>
    <property type="project" value="TreeGrafter"/>
</dbReference>
<evidence type="ECO:0000259" key="9">
    <source>
        <dbReference type="PROSITE" id="PS52004"/>
    </source>
</evidence>
<dbReference type="InterPro" id="IPR049900">
    <property type="entry name" value="PKS_mFAS_DH"/>
</dbReference>
<dbReference type="VEuPathDB" id="FungiDB:P168DRAFT_284674"/>
<feature type="compositionally biased region" description="Polar residues" evidence="8">
    <location>
        <begin position="31"/>
        <end position="48"/>
    </location>
</feature>
<dbReference type="FunFam" id="3.40.50.720:FF:000209">
    <property type="entry name" value="Polyketide synthase Pks12"/>
    <property type="match status" value="1"/>
</dbReference>
<dbReference type="InterPro" id="IPR014043">
    <property type="entry name" value="Acyl_transferase_dom"/>
</dbReference>
<dbReference type="GO" id="GO:0016491">
    <property type="term" value="F:oxidoreductase activity"/>
    <property type="evidence" value="ECO:0007669"/>
    <property type="project" value="InterPro"/>
</dbReference>
<dbReference type="SMART" id="SM00825">
    <property type="entry name" value="PKS_KS"/>
    <property type="match status" value="1"/>
</dbReference>
<sequence>MARVLDSRAFKETLFEAASPGNILFHPPTKDTPTAASDRQEVDSQGNGSDDPVPFPVAIVGMAMRLPGGVNSDTDFWDFLVNKRDGLCRVPESRYNVDAFYDELRPGAVRTKHGYFLQRDISHLDASFFAMSKLEAAKLDPQQRHLLEVVWECMENGGQTGWRGTNIGLYVGSFGEDWLDLLAKDTQHFDRYRVMSAGDFALANRVSYEFDLRGPSVAVRTGCSSSMVGLHDACQALYAGDCSSALVAGVNLIMSPTMTVSMSENMVLSQSGVCRTFDAAADGYGRGEAINVIYIKPLKDALENRDPIRAIIRSTAVNCDGKTPSITTPGSEAQERLVRRAYGRAGIPDEEIGKTAFFECHGTGTIAGDTAEASVVANIFGQDGIYIGAVKPNVGHSEGASGITSVIKCVLALENRTIPPNVHFKDPNPRIPFEAAKLQVPVEPQPWPLHKRERISVNSFGIGGTNAHPSSYLIPPRCYATMMSLQDQKPAAPKTATYWWSRRIAKSQELSKSNITSRVGEPEFAQPLTTAIQIALVNLLHGWGIVPESVVGHSSGEIAAAYASGALPASVAIIIAYFRGQVAKKLAASRPGAMAAVGLGPEQVRPYLREGIMIACENSPVSVTISGDKAVLDAALEQIRDEHPDIFCRRLAVNVAYHSNHMKDVSEEYENAIRPLISQDEYMIPFYSSVIAARISEPRDLDTVYWAQNLQCQVLFSTAVQKAIDADKTPKLLLEVGPHSALHSPIRQIMNSSKNKGKKWAYVATLQRNSAQWHTLLETAGQLYSHGTSIQLSNLVPTGRVLTDLPSYSWKHDESFWAETRMVHGWKFRKYPHHELLGSRGLESSDVEPSWRCLLHLDYVPWLADHRIGRDIVFPCAAYVAMAGEAIRQMTGVEDYSIRNLFMRTAMILDSSSTTELSTNLRPAKLADNIDSVWYEFTISAYQNGTWRKHCMGQVRPGPDRPYETENIQPYSRSVDSGKWYNALDKRGMSYGPQFRRLREISAHPLAFEAAATVQDEESFYGSRYALHPILIDQALQLLSVAATNGIPRRMTRLCIPIGLESLHVNFGRGSMVLAVSCDGAGGTMSGDATLNYGSGTALRLQNGHFFSTQDPDVGRTNLPLLSSLRFRPHIDFIPPREQIPGTQTRLTFGKTMVRMFSLFTCDTYHQTKFLDPVEPHLKKYQSWLQSQHDLICANHANLVPEVWESWTLDESSRRKAIEEYTNLSPEATEYPMYILAKRVHESIRGIFAGEIHPIELLIKDGGLKGLYSISSQISSWHEFFESLGHSRPALRILEIGGGTGGDTSTALKGLVPGSGNRLYSKYTFTDISPGFLAEAKDRFKSYPDMNFATLDITRDPVEQGFEAENYDLVISSNVLHATPRLSESLANVRKLLTRGGRLFLIELAGDVFKVDYIMGLLPGWWLGEEDGRADRPYVSTQRWHSELVKEGFTGVECCRYDNEAPYQLSAHMVSRLLPPKLEKGEVFLLCRYRTTDWARELGHQLELAGYEVSYSTLDQPPPPGSHIISLMDLEGPFFFDLTKEDFDRFRSWLSRCTTSRLFWVTQSIQLGCRDPRYGLILGVARTLRHEVTQNFVTLELDNADSRALQPIIRAYETFLSQIEDPDANPECEFVVQNGVIQAGRYEWKSLEQPLEWAEGIAGTRMLDIGTYAMLSSFMWTLADLVPAKVEEGHVEVDVKYVGLNFRDVMIAMGFMSHTGEIGIEGSGIIRRVGPGVTSLRVGDKVMLAGTGLMCTRRILPADRCVPIPPELPLEEAATVICVYVTVMYSLLTVGNLRKGQSVLIHSACGGVGLAAIQICRAVGAEIYATVGSQEKIQHLQKLGIPTNHIFDSRSASFLPDVMKMTNNRGVDIVLNSLSGELLHASWKCVAQFGKMLELGKRDFLGHGKLDMDLFAGNRAFVGVDVLQLINDNAEDLRDLTNQMLAYFNEGKAQPIKPITVYEAGDVEKAFRYMQSGQHMGKIVIKMPEEPSTLAVTRAHETTPYFSAEASYLVVGGFGGLGRAVVNWMVEKGARRLVILCRSGSSTARAESVIRDLQEQGCSVTTVAGDVANIEDVRRAENASPTPIAGIINLAMVLRDQGFRNMSHDEWTQALTPKVQGTWNLHLVFENKPLDFFVLLGSVAGISGWPGQTNYAGANTFLDAFAEYRRSKGLVASVIDLGLVLGIGYVSEMSHPGTMEVARSGSLQLLEEHHLLQALGIAVFSQRYHLPSQLIVGLGTTRHTTSDEMAWSWMREVRFSAWNNMLSNVADGPSESRTDELREQMDAIKNNPAILDDPKTEQRLTSELGKLIASYTSRPDDLSGQDLADIAIDSLMTFEIRTWFRRNAGIEITLVEVSSAGRVGGLSKIALQKLRERYGHPAGPNTQADALPPALDENLDFQEDLALGRAMRPISREFVDWTSEVEGKLFFTGATGFLGSSLLARLLCLPQVKAVACLVRAESPEAGMARIREAFSMYGTAMEFESKIIVVPGEVSAKGLGIEEKRYKELAQWASVIYHFAGYSNYTLPYAIHRSTNVLGILEILRFANSERLKSIQYCSSMSACGLAKDAETEIAEDVRPTLEAHTMRETLGYTQSKFVAESIFWDAKDNGFPVTIYRPAIVTGHSMTGACRKDDMVNRLMTNCIRLGCYPRPPPQRWQVVPVDFVTSVISHISVNDSNIGHAFNVLQPDQEKVITLAEVFQILSQHAPAPLRSLSNTEWVGEFTKFSDASWNVTTPLVVGQLSQHMLSWAAFEHMSRYDTSNLRRALSDNPKLLGLKPMKELLKVYYDCWAVGSDS</sequence>
<dbReference type="InterPro" id="IPR014031">
    <property type="entry name" value="Ketoacyl_synth_C"/>
</dbReference>
<dbReference type="Pfam" id="PF08659">
    <property type="entry name" value="KR"/>
    <property type="match status" value="1"/>
</dbReference>
<dbReference type="InterPro" id="IPR013968">
    <property type="entry name" value="PKS_KR"/>
</dbReference>
<protein>
    <recommendedName>
        <fullName evidence="13">Polyketide synthase</fullName>
    </recommendedName>
</protein>
<evidence type="ECO:0000256" key="3">
    <source>
        <dbReference type="ARBA" id="ARBA00022603"/>
    </source>
</evidence>
<feature type="region of interest" description="N-terminal hotdog fold" evidence="7">
    <location>
        <begin position="834"/>
        <end position="962"/>
    </location>
</feature>
<dbReference type="InterPro" id="IPR011032">
    <property type="entry name" value="GroES-like_sf"/>
</dbReference>
<dbReference type="InterPro" id="IPR020841">
    <property type="entry name" value="PKS_Beta-ketoAc_synthase_dom"/>
</dbReference>
<dbReference type="InterPro" id="IPR013154">
    <property type="entry name" value="ADH-like_N"/>
</dbReference>
<dbReference type="InterPro" id="IPR016039">
    <property type="entry name" value="Thiolase-like"/>
</dbReference>
<dbReference type="InterPro" id="IPR020807">
    <property type="entry name" value="PKS_DH"/>
</dbReference>
<dbReference type="Gene3D" id="3.40.50.720">
    <property type="entry name" value="NAD(P)-binding Rossmann-like Domain"/>
    <property type="match status" value="3"/>
</dbReference>
<dbReference type="Pfam" id="PF07993">
    <property type="entry name" value="NAD_binding_4"/>
    <property type="match status" value="1"/>
</dbReference>
<dbReference type="SUPFAM" id="SSF52151">
    <property type="entry name" value="FabD/lysophospholipase-like"/>
    <property type="match status" value="1"/>
</dbReference>
<dbReference type="InterPro" id="IPR049551">
    <property type="entry name" value="PKS_DH_C"/>
</dbReference>
<organism evidence="11 12">
    <name type="scientific">Aspergillus campestris (strain IBT 28561)</name>
    <dbReference type="NCBI Taxonomy" id="1392248"/>
    <lineage>
        <taxon>Eukaryota</taxon>
        <taxon>Fungi</taxon>
        <taxon>Dikarya</taxon>
        <taxon>Ascomycota</taxon>
        <taxon>Pezizomycotina</taxon>
        <taxon>Eurotiomycetes</taxon>
        <taxon>Eurotiomycetidae</taxon>
        <taxon>Eurotiales</taxon>
        <taxon>Aspergillaceae</taxon>
        <taxon>Aspergillus</taxon>
        <taxon>Aspergillus subgen. Circumdati</taxon>
    </lineage>
</organism>
<proteinExistence type="inferred from homology"/>
<feature type="active site" description="Proton acceptor; for dehydratase activity" evidence="7">
    <location>
        <position position="866"/>
    </location>
</feature>
<dbReference type="Pfam" id="PF13602">
    <property type="entry name" value="ADH_zinc_N_2"/>
    <property type="match status" value="1"/>
</dbReference>
<dbReference type="SMART" id="SM00822">
    <property type="entry name" value="PKS_KR"/>
    <property type="match status" value="1"/>
</dbReference>
<dbReference type="SMART" id="SM00829">
    <property type="entry name" value="PKS_ER"/>
    <property type="match status" value="1"/>
</dbReference>
<dbReference type="PANTHER" id="PTHR43775">
    <property type="entry name" value="FATTY ACID SYNTHASE"/>
    <property type="match status" value="1"/>
</dbReference>
<dbReference type="GO" id="GO:0044550">
    <property type="term" value="P:secondary metabolite biosynthetic process"/>
    <property type="evidence" value="ECO:0007669"/>
    <property type="project" value="TreeGrafter"/>
</dbReference>
<evidence type="ECO:0000256" key="8">
    <source>
        <dbReference type="SAM" id="MobiDB-lite"/>
    </source>
</evidence>
<dbReference type="InterPro" id="IPR049552">
    <property type="entry name" value="PKS_DH_N"/>
</dbReference>
<dbReference type="SMART" id="SM00826">
    <property type="entry name" value="PKS_DH"/>
    <property type="match status" value="1"/>
</dbReference>
<dbReference type="CDD" id="cd05195">
    <property type="entry name" value="enoyl_red"/>
    <property type="match status" value="1"/>
</dbReference>
<dbReference type="PROSITE" id="PS52004">
    <property type="entry name" value="KS3_2"/>
    <property type="match status" value="1"/>
</dbReference>
<dbReference type="GO" id="GO:0008168">
    <property type="term" value="F:methyltransferase activity"/>
    <property type="evidence" value="ECO:0007669"/>
    <property type="project" value="UniProtKB-KW"/>
</dbReference>
<dbReference type="Pfam" id="PF00109">
    <property type="entry name" value="ketoacyl-synt"/>
    <property type="match status" value="1"/>
</dbReference>
<feature type="domain" description="PKS/mFAS DH" evidence="10">
    <location>
        <begin position="834"/>
        <end position="1116"/>
    </location>
</feature>
<dbReference type="Gene3D" id="3.40.50.150">
    <property type="entry name" value="Vaccinia Virus protein VP39"/>
    <property type="match status" value="1"/>
</dbReference>
<evidence type="ECO:0000256" key="2">
    <source>
        <dbReference type="ARBA" id="ARBA00022553"/>
    </source>
</evidence>
<reference evidence="11" key="1">
    <citation type="submission" date="2016-12" db="EMBL/GenBank/DDBJ databases">
        <title>The genomes of Aspergillus section Nigri reveals drivers in fungal speciation.</title>
        <authorList>
            <consortium name="DOE Joint Genome Institute"/>
            <person name="Vesth T.C."/>
            <person name="Nybo J."/>
            <person name="Theobald S."/>
            <person name="Brandl J."/>
            <person name="Frisvad J.C."/>
            <person name="Nielsen K.F."/>
            <person name="Lyhne E.K."/>
            <person name="Kogle M.E."/>
            <person name="Kuo A."/>
            <person name="Riley R."/>
            <person name="Clum A."/>
            <person name="Nolan M."/>
            <person name="Lipzen A."/>
            <person name="Salamov A."/>
            <person name="Henrissat B."/>
            <person name="Wiebenga A."/>
            <person name="De vries R.P."/>
            <person name="Grigoriev I.V."/>
            <person name="Mortensen U.H."/>
            <person name="Andersen M.R."/>
            <person name="Baker S.E."/>
        </authorList>
    </citation>
    <scope>NUCLEOTIDE SEQUENCE</scope>
    <source>
        <strain evidence="11">IBT 28561</strain>
    </source>
</reference>
<dbReference type="InterPro" id="IPR036291">
    <property type="entry name" value="NAD(P)-bd_dom_sf"/>
</dbReference>
<dbReference type="InterPro" id="IPR016036">
    <property type="entry name" value="Malonyl_transacylase_ACP-bd"/>
</dbReference>
<evidence type="ECO:0000256" key="6">
    <source>
        <dbReference type="ARBA" id="ARBA00029443"/>
    </source>
</evidence>
<dbReference type="InterPro" id="IPR050091">
    <property type="entry name" value="PKS_NRPS_Biosynth_Enz"/>
</dbReference>
<dbReference type="InterPro" id="IPR013120">
    <property type="entry name" value="FAR_NAD-bd"/>
</dbReference>
<dbReference type="Pfam" id="PF08240">
    <property type="entry name" value="ADH_N"/>
    <property type="match status" value="1"/>
</dbReference>
<feature type="region of interest" description="Disordered" evidence="8">
    <location>
        <begin position="21"/>
        <end position="52"/>
    </location>
</feature>
<dbReference type="InterPro" id="IPR029063">
    <property type="entry name" value="SAM-dependent_MTases_sf"/>
</dbReference>
<dbReference type="Gene3D" id="3.40.47.10">
    <property type="match status" value="1"/>
</dbReference>
<dbReference type="SUPFAM" id="SSF50129">
    <property type="entry name" value="GroES-like"/>
    <property type="match status" value="1"/>
</dbReference>
<dbReference type="GeneID" id="36543669"/>
<dbReference type="GO" id="GO:0032259">
    <property type="term" value="P:methylation"/>
    <property type="evidence" value="ECO:0007669"/>
    <property type="project" value="UniProtKB-KW"/>
</dbReference>
<name>A0A2I1CU52_ASPC2</name>
<dbReference type="PANTHER" id="PTHR43775:SF49">
    <property type="entry name" value="SYNTHASE, PUTATIVE (JCVI)-RELATED"/>
    <property type="match status" value="1"/>
</dbReference>
<dbReference type="SUPFAM" id="SSF55048">
    <property type="entry name" value="Probable ACP-binding domain of malonyl-CoA ACP transacylase"/>
    <property type="match status" value="1"/>
</dbReference>
<dbReference type="SUPFAM" id="SSF53901">
    <property type="entry name" value="Thiolase-like"/>
    <property type="match status" value="1"/>
</dbReference>